<evidence type="ECO:0000256" key="1">
    <source>
        <dbReference type="SAM" id="MobiDB-lite"/>
    </source>
</evidence>
<protein>
    <recommendedName>
        <fullName evidence="2">DUF4777 domain-containing protein</fullName>
    </recommendedName>
</protein>
<dbReference type="Proteomes" id="UP000008792">
    <property type="component" value="Unassembled WGS sequence"/>
</dbReference>
<feature type="domain" description="DUF4777" evidence="2">
    <location>
        <begin position="15"/>
        <end position="79"/>
    </location>
</feature>
<feature type="compositionally biased region" description="Basic and acidic residues" evidence="1">
    <location>
        <begin position="107"/>
        <end position="131"/>
    </location>
</feature>
<gene>
    <name evidence="3" type="primary">Dvir\GJ17028</name>
    <name evidence="3" type="ORF">Dvir_GJ17028</name>
</gene>
<dbReference type="OrthoDB" id="7841972at2759"/>
<name>B4M7P1_DROVI</name>
<evidence type="ECO:0000259" key="2">
    <source>
        <dbReference type="Pfam" id="PF16007"/>
    </source>
</evidence>
<dbReference type="Pfam" id="PF16007">
    <property type="entry name" value="DUF4777"/>
    <property type="match status" value="1"/>
</dbReference>
<dbReference type="eggNOG" id="ENOG502TC9X">
    <property type="taxonomic scope" value="Eukaryota"/>
</dbReference>
<dbReference type="PhylomeDB" id="B4M7P1"/>
<dbReference type="KEGG" id="dvi:6633802"/>
<dbReference type="InParanoid" id="B4M7P1"/>
<reference evidence="3 4" key="1">
    <citation type="journal article" date="2007" name="Nature">
        <title>Evolution of genes and genomes on the Drosophila phylogeny.</title>
        <authorList>
            <consortium name="Drosophila 12 Genomes Consortium"/>
            <person name="Clark A.G."/>
            <person name="Eisen M.B."/>
            <person name="Smith D.R."/>
            <person name="Bergman C.M."/>
            <person name="Oliver B."/>
            <person name="Markow T.A."/>
            <person name="Kaufman T.C."/>
            <person name="Kellis M."/>
            <person name="Gelbart W."/>
            <person name="Iyer V.N."/>
            <person name="Pollard D.A."/>
            <person name="Sackton T.B."/>
            <person name="Larracuente A.M."/>
            <person name="Singh N.D."/>
            <person name="Abad J.P."/>
            <person name="Abt D.N."/>
            <person name="Adryan B."/>
            <person name="Aguade M."/>
            <person name="Akashi H."/>
            <person name="Anderson W.W."/>
            <person name="Aquadro C.F."/>
            <person name="Ardell D.H."/>
            <person name="Arguello R."/>
            <person name="Artieri C.G."/>
            <person name="Barbash D.A."/>
            <person name="Barker D."/>
            <person name="Barsanti P."/>
            <person name="Batterham P."/>
            <person name="Batzoglou S."/>
            <person name="Begun D."/>
            <person name="Bhutkar A."/>
            <person name="Blanco E."/>
            <person name="Bosak S.A."/>
            <person name="Bradley R.K."/>
            <person name="Brand A.D."/>
            <person name="Brent M.R."/>
            <person name="Brooks A.N."/>
            <person name="Brown R.H."/>
            <person name="Butlin R.K."/>
            <person name="Caggese C."/>
            <person name="Calvi B.R."/>
            <person name="Bernardo de Carvalho A."/>
            <person name="Caspi A."/>
            <person name="Castrezana S."/>
            <person name="Celniker S.E."/>
            <person name="Chang J.L."/>
            <person name="Chapple C."/>
            <person name="Chatterji S."/>
            <person name="Chinwalla A."/>
            <person name="Civetta A."/>
            <person name="Clifton S.W."/>
            <person name="Comeron J.M."/>
            <person name="Costello J.C."/>
            <person name="Coyne J.A."/>
            <person name="Daub J."/>
            <person name="David R.G."/>
            <person name="Delcher A.L."/>
            <person name="Delehaunty K."/>
            <person name="Do C.B."/>
            <person name="Ebling H."/>
            <person name="Edwards K."/>
            <person name="Eickbush T."/>
            <person name="Evans J.D."/>
            <person name="Filipski A."/>
            <person name="Findeiss S."/>
            <person name="Freyhult E."/>
            <person name="Fulton L."/>
            <person name="Fulton R."/>
            <person name="Garcia A.C."/>
            <person name="Gardiner A."/>
            <person name="Garfield D.A."/>
            <person name="Garvin B.E."/>
            <person name="Gibson G."/>
            <person name="Gilbert D."/>
            <person name="Gnerre S."/>
            <person name="Godfrey J."/>
            <person name="Good R."/>
            <person name="Gotea V."/>
            <person name="Gravely B."/>
            <person name="Greenberg A.J."/>
            <person name="Griffiths-Jones S."/>
            <person name="Gross S."/>
            <person name="Guigo R."/>
            <person name="Gustafson E.A."/>
            <person name="Haerty W."/>
            <person name="Hahn M.W."/>
            <person name="Halligan D.L."/>
            <person name="Halpern A.L."/>
            <person name="Halter G.M."/>
            <person name="Han M.V."/>
            <person name="Heger A."/>
            <person name="Hillier L."/>
            <person name="Hinrichs A.S."/>
            <person name="Holmes I."/>
            <person name="Hoskins R.A."/>
            <person name="Hubisz M.J."/>
            <person name="Hultmark D."/>
            <person name="Huntley M.A."/>
            <person name="Jaffe D.B."/>
            <person name="Jagadeeshan S."/>
            <person name="Jeck W.R."/>
            <person name="Johnson J."/>
            <person name="Jones C.D."/>
            <person name="Jordan W.C."/>
            <person name="Karpen G.H."/>
            <person name="Kataoka E."/>
            <person name="Keightley P.D."/>
            <person name="Kheradpour P."/>
            <person name="Kirkness E.F."/>
            <person name="Koerich L.B."/>
            <person name="Kristiansen K."/>
            <person name="Kudrna D."/>
            <person name="Kulathinal R.J."/>
            <person name="Kumar S."/>
            <person name="Kwok R."/>
            <person name="Lander E."/>
            <person name="Langley C.H."/>
            <person name="Lapoint R."/>
            <person name="Lazzaro B.P."/>
            <person name="Lee S.J."/>
            <person name="Levesque L."/>
            <person name="Li R."/>
            <person name="Lin C.F."/>
            <person name="Lin M.F."/>
            <person name="Lindblad-Toh K."/>
            <person name="Llopart A."/>
            <person name="Long M."/>
            <person name="Low L."/>
            <person name="Lozovsky E."/>
            <person name="Lu J."/>
            <person name="Luo M."/>
            <person name="Machado C.A."/>
            <person name="Makalowski W."/>
            <person name="Marzo M."/>
            <person name="Matsuda M."/>
            <person name="Matzkin L."/>
            <person name="McAllister B."/>
            <person name="McBride C.S."/>
            <person name="McKernan B."/>
            <person name="McKernan K."/>
            <person name="Mendez-Lago M."/>
            <person name="Minx P."/>
            <person name="Mollenhauer M.U."/>
            <person name="Montooth K."/>
            <person name="Mount S.M."/>
            <person name="Mu X."/>
            <person name="Myers E."/>
            <person name="Negre B."/>
            <person name="Newfeld S."/>
            <person name="Nielsen R."/>
            <person name="Noor M.A."/>
            <person name="O'Grady P."/>
            <person name="Pachter L."/>
            <person name="Papaceit M."/>
            <person name="Parisi M.J."/>
            <person name="Parisi M."/>
            <person name="Parts L."/>
            <person name="Pedersen J.S."/>
            <person name="Pesole G."/>
            <person name="Phillippy A.M."/>
            <person name="Ponting C.P."/>
            <person name="Pop M."/>
            <person name="Porcelli D."/>
            <person name="Powell J.R."/>
            <person name="Prohaska S."/>
            <person name="Pruitt K."/>
            <person name="Puig M."/>
            <person name="Quesneville H."/>
            <person name="Ram K.R."/>
            <person name="Rand D."/>
            <person name="Rasmussen M.D."/>
            <person name="Reed L.K."/>
            <person name="Reenan R."/>
            <person name="Reily A."/>
            <person name="Remington K.A."/>
            <person name="Rieger T.T."/>
            <person name="Ritchie M.G."/>
            <person name="Robin C."/>
            <person name="Rogers Y.H."/>
            <person name="Rohde C."/>
            <person name="Rozas J."/>
            <person name="Rubenfield M.J."/>
            <person name="Ruiz A."/>
            <person name="Russo S."/>
            <person name="Salzberg S.L."/>
            <person name="Sanchez-Gracia A."/>
            <person name="Saranga D.J."/>
            <person name="Sato H."/>
            <person name="Schaeffer S.W."/>
            <person name="Schatz M.C."/>
            <person name="Schlenke T."/>
            <person name="Schwartz R."/>
            <person name="Segarra C."/>
            <person name="Singh R.S."/>
            <person name="Sirot L."/>
            <person name="Sirota M."/>
            <person name="Sisneros N.B."/>
            <person name="Smith C.D."/>
            <person name="Smith T.F."/>
            <person name="Spieth J."/>
            <person name="Stage D.E."/>
            <person name="Stark A."/>
            <person name="Stephan W."/>
            <person name="Strausberg R.L."/>
            <person name="Strempel S."/>
            <person name="Sturgill D."/>
            <person name="Sutton G."/>
            <person name="Sutton G.G."/>
            <person name="Tao W."/>
            <person name="Teichmann S."/>
            <person name="Tobari Y.N."/>
            <person name="Tomimura Y."/>
            <person name="Tsolas J.M."/>
            <person name="Valente V.L."/>
            <person name="Venter E."/>
            <person name="Venter J.C."/>
            <person name="Vicario S."/>
            <person name="Vieira F.G."/>
            <person name="Vilella A.J."/>
            <person name="Villasante A."/>
            <person name="Walenz B."/>
            <person name="Wang J."/>
            <person name="Wasserman M."/>
            <person name="Watts T."/>
            <person name="Wilson D."/>
            <person name="Wilson R.K."/>
            <person name="Wing R.A."/>
            <person name="Wolfner M.F."/>
            <person name="Wong A."/>
            <person name="Wong G.K."/>
            <person name="Wu C.I."/>
            <person name="Wu G."/>
            <person name="Yamamoto D."/>
            <person name="Yang H.P."/>
            <person name="Yang S.P."/>
            <person name="Yorke J.A."/>
            <person name="Yoshida K."/>
            <person name="Zdobnov E."/>
            <person name="Zhang P."/>
            <person name="Zhang Y."/>
            <person name="Zimin A.V."/>
            <person name="Baldwin J."/>
            <person name="Abdouelleil A."/>
            <person name="Abdulkadir J."/>
            <person name="Abebe A."/>
            <person name="Abera B."/>
            <person name="Abreu J."/>
            <person name="Acer S.C."/>
            <person name="Aftuck L."/>
            <person name="Alexander A."/>
            <person name="An P."/>
            <person name="Anderson E."/>
            <person name="Anderson S."/>
            <person name="Arachi H."/>
            <person name="Azer M."/>
            <person name="Bachantsang P."/>
            <person name="Barry A."/>
            <person name="Bayul T."/>
            <person name="Berlin A."/>
            <person name="Bessette D."/>
            <person name="Bloom T."/>
            <person name="Blye J."/>
            <person name="Boguslavskiy L."/>
            <person name="Bonnet C."/>
            <person name="Boukhgalter B."/>
            <person name="Bourzgui I."/>
            <person name="Brown A."/>
            <person name="Cahill P."/>
            <person name="Channer S."/>
            <person name="Cheshatsang Y."/>
            <person name="Chuda L."/>
            <person name="Citroen M."/>
            <person name="Collymore A."/>
            <person name="Cooke P."/>
            <person name="Costello M."/>
            <person name="D'Aco K."/>
            <person name="Daza R."/>
            <person name="De Haan G."/>
            <person name="DeGray S."/>
            <person name="DeMaso C."/>
            <person name="Dhargay N."/>
            <person name="Dooley K."/>
            <person name="Dooley E."/>
            <person name="Doricent M."/>
            <person name="Dorje P."/>
            <person name="Dorjee K."/>
            <person name="Dupes A."/>
            <person name="Elong R."/>
            <person name="Falk J."/>
            <person name="Farina A."/>
            <person name="Faro S."/>
            <person name="Ferguson D."/>
            <person name="Fisher S."/>
            <person name="Foley C.D."/>
            <person name="Franke A."/>
            <person name="Friedrich D."/>
            <person name="Gadbois L."/>
            <person name="Gearin G."/>
            <person name="Gearin C.R."/>
            <person name="Giannoukos G."/>
            <person name="Goode T."/>
            <person name="Graham J."/>
            <person name="Grandbois E."/>
            <person name="Grewal S."/>
            <person name="Gyaltsen K."/>
            <person name="Hafez N."/>
            <person name="Hagos B."/>
            <person name="Hall J."/>
            <person name="Henson C."/>
            <person name="Hollinger A."/>
            <person name="Honan T."/>
            <person name="Huard M.D."/>
            <person name="Hughes L."/>
            <person name="Hurhula B."/>
            <person name="Husby M.E."/>
            <person name="Kamat A."/>
            <person name="Kanga B."/>
            <person name="Kashin S."/>
            <person name="Khazanovich D."/>
            <person name="Kisner P."/>
            <person name="Lance K."/>
            <person name="Lara M."/>
            <person name="Lee W."/>
            <person name="Lennon N."/>
            <person name="Letendre F."/>
            <person name="LeVine R."/>
            <person name="Lipovsky A."/>
            <person name="Liu X."/>
            <person name="Liu J."/>
            <person name="Liu S."/>
            <person name="Lokyitsang T."/>
            <person name="Lokyitsang Y."/>
            <person name="Lubonja R."/>
            <person name="Lui A."/>
            <person name="MacDonald P."/>
            <person name="Magnisalis V."/>
            <person name="Maru K."/>
            <person name="Matthews C."/>
            <person name="McCusker W."/>
            <person name="McDonough S."/>
            <person name="Mehta T."/>
            <person name="Meldrim J."/>
            <person name="Meneus L."/>
            <person name="Mihai O."/>
            <person name="Mihalev A."/>
            <person name="Mihova T."/>
            <person name="Mittelman R."/>
            <person name="Mlenga V."/>
            <person name="Montmayeur A."/>
            <person name="Mulrain L."/>
            <person name="Navidi A."/>
            <person name="Naylor J."/>
            <person name="Negash T."/>
            <person name="Nguyen T."/>
            <person name="Nguyen N."/>
            <person name="Nicol R."/>
            <person name="Norbu C."/>
            <person name="Norbu N."/>
            <person name="Novod N."/>
            <person name="O'Neill B."/>
            <person name="Osman S."/>
            <person name="Markiewicz E."/>
            <person name="Oyono O.L."/>
            <person name="Patti C."/>
            <person name="Phunkhang P."/>
            <person name="Pierre F."/>
            <person name="Priest M."/>
            <person name="Raghuraman S."/>
            <person name="Rege F."/>
            <person name="Reyes R."/>
            <person name="Rise C."/>
            <person name="Rogov P."/>
            <person name="Ross K."/>
            <person name="Ryan E."/>
            <person name="Settipalli S."/>
            <person name="Shea T."/>
            <person name="Sherpa N."/>
            <person name="Shi L."/>
            <person name="Shih D."/>
            <person name="Sparrow T."/>
            <person name="Spaulding J."/>
            <person name="Stalker J."/>
            <person name="Stange-Thomann N."/>
            <person name="Stavropoulos S."/>
            <person name="Stone C."/>
            <person name="Strader C."/>
            <person name="Tesfaye S."/>
            <person name="Thomson T."/>
            <person name="Thoulutsang Y."/>
            <person name="Thoulutsang D."/>
            <person name="Topham K."/>
            <person name="Topping I."/>
            <person name="Tsamla T."/>
            <person name="Vassiliev H."/>
            <person name="Vo A."/>
            <person name="Wangchuk T."/>
            <person name="Wangdi T."/>
            <person name="Weiand M."/>
            <person name="Wilkinson J."/>
            <person name="Wilson A."/>
            <person name="Yadav S."/>
            <person name="Young G."/>
            <person name="Yu Q."/>
            <person name="Zembek L."/>
            <person name="Zhong D."/>
            <person name="Zimmer A."/>
            <person name="Zwirko Z."/>
            <person name="Jaffe D.B."/>
            <person name="Alvarez P."/>
            <person name="Brockman W."/>
            <person name="Butler J."/>
            <person name="Chin C."/>
            <person name="Gnerre S."/>
            <person name="Grabherr M."/>
            <person name="Kleber M."/>
            <person name="Mauceli E."/>
            <person name="MacCallum I."/>
        </authorList>
    </citation>
    <scope>NUCLEOTIDE SEQUENCE [LARGE SCALE GENOMIC DNA]</scope>
    <source>
        <strain evidence="4">Tucson 15010-1051.87</strain>
    </source>
</reference>
<dbReference type="AlphaFoldDB" id="B4M7P1"/>
<dbReference type="HOGENOM" id="CLU_146245_0_0_1"/>
<proteinExistence type="predicted"/>
<organism evidence="3 4">
    <name type="scientific">Drosophila virilis</name>
    <name type="common">Fruit fly</name>
    <dbReference type="NCBI Taxonomy" id="7244"/>
    <lineage>
        <taxon>Eukaryota</taxon>
        <taxon>Metazoa</taxon>
        <taxon>Ecdysozoa</taxon>
        <taxon>Arthropoda</taxon>
        <taxon>Hexapoda</taxon>
        <taxon>Insecta</taxon>
        <taxon>Pterygota</taxon>
        <taxon>Neoptera</taxon>
        <taxon>Endopterygota</taxon>
        <taxon>Diptera</taxon>
        <taxon>Brachycera</taxon>
        <taxon>Muscomorpha</taxon>
        <taxon>Ephydroidea</taxon>
        <taxon>Drosophilidae</taxon>
        <taxon>Drosophila</taxon>
    </lineage>
</organism>
<evidence type="ECO:0000313" key="4">
    <source>
        <dbReference type="Proteomes" id="UP000008792"/>
    </source>
</evidence>
<keyword evidence="4" id="KW-1185">Reference proteome</keyword>
<sequence>MRQNGPNQAPRRKLIPNLFSSILNVVAESDRPLTQHEIVEAVSERLDRSDEELKRQITVNLHDALIYGYLRVRNYRYSIVQSRLDPNEPREQSLNVSSCNASPEQVNRSREEARVKEPGSEQPKAEKGSAP</sequence>
<dbReference type="OMA" id="MRPNGPN"/>
<dbReference type="EMBL" id="CH940653">
    <property type="protein sequence ID" value="EDW62808.1"/>
    <property type="molecule type" value="Genomic_DNA"/>
</dbReference>
<feature type="compositionally biased region" description="Polar residues" evidence="1">
    <location>
        <begin position="92"/>
        <end position="106"/>
    </location>
</feature>
<evidence type="ECO:0000313" key="3">
    <source>
        <dbReference type="EMBL" id="EDW62808.1"/>
    </source>
</evidence>
<feature type="region of interest" description="Disordered" evidence="1">
    <location>
        <begin position="85"/>
        <end position="131"/>
    </location>
</feature>
<dbReference type="InterPro" id="IPR031957">
    <property type="entry name" value="DUF4777"/>
</dbReference>
<accession>B4M7P1</accession>